<reference evidence="2 3" key="1">
    <citation type="submission" date="2019-09" db="EMBL/GenBank/DDBJ databases">
        <title>Draft genome sequence of the thermophilic Saccharopolyspora hirsuta VKM Ac-666T.</title>
        <authorList>
            <person name="Lobastova T.G."/>
            <person name="Fokina V."/>
            <person name="Bragin E.Y."/>
            <person name="Shtratnikova V.Y."/>
            <person name="Starodumova I.P."/>
            <person name="Tarlachkov S.V."/>
            <person name="Donova M.V."/>
        </authorList>
    </citation>
    <scope>NUCLEOTIDE SEQUENCE [LARGE SCALE GENOMIC DNA]</scope>
    <source>
        <strain evidence="2 3">VKM Ac-666</strain>
    </source>
</reference>
<dbReference type="Gene3D" id="3.40.50.10190">
    <property type="entry name" value="BRCT domain"/>
    <property type="match status" value="1"/>
</dbReference>
<dbReference type="InterPro" id="IPR036420">
    <property type="entry name" value="BRCT_dom_sf"/>
</dbReference>
<name>A0A5M7BY51_SACHI</name>
<dbReference type="SUPFAM" id="SSF52113">
    <property type="entry name" value="BRCT domain"/>
    <property type="match status" value="1"/>
</dbReference>
<proteinExistence type="predicted"/>
<organism evidence="2 3">
    <name type="scientific">Saccharopolyspora hirsuta</name>
    <dbReference type="NCBI Taxonomy" id="1837"/>
    <lineage>
        <taxon>Bacteria</taxon>
        <taxon>Bacillati</taxon>
        <taxon>Actinomycetota</taxon>
        <taxon>Actinomycetes</taxon>
        <taxon>Pseudonocardiales</taxon>
        <taxon>Pseudonocardiaceae</taxon>
        <taxon>Saccharopolyspora</taxon>
    </lineage>
</organism>
<dbReference type="Gene3D" id="2.130.10.10">
    <property type="entry name" value="YVTN repeat-like/Quinoprotein amine dehydrogenase"/>
    <property type="match status" value="2"/>
</dbReference>
<dbReference type="AlphaFoldDB" id="A0A5M7BY51"/>
<gene>
    <name evidence="2" type="ORF">F1721_21115</name>
</gene>
<dbReference type="InterPro" id="IPR036322">
    <property type="entry name" value="WD40_repeat_dom_sf"/>
</dbReference>
<dbReference type="EMBL" id="VWPH01000009">
    <property type="protein sequence ID" value="KAA5831245.1"/>
    <property type="molecule type" value="Genomic_DNA"/>
</dbReference>
<dbReference type="Proteomes" id="UP000323946">
    <property type="component" value="Unassembled WGS sequence"/>
</dbReference>
<dbReference type="InterPro" id="IPR001357">
    <property type="entry name" value="BRCT_dom"/>
</dbReference>
<feature type="domain" description="BRCT" evidence="1">
    <location>
        <begin position="1"/>
        <end position="77"/>
    </location>
</feature>
<accession>A0A5M7BY51</accession>
<sequence>MIVKGSAVVLAGRFTEVSRAEAKRGLEALGAEVIGSVSARTDLVFAGADAGAMAELAAAQDVPVHDEAALLAVLSSEPAEFAGIPDPSAGPDAALERLRGADWSAFAPVRDTVPLREALEALEQMDGITEAHRLATQRMREAGAVLRHPDVHRGDVVTHALSPCGRYLAIGSWCGGDYDRGGAVQIWEVATARCVNVIDGIRGGAGWPGTARNLQWSSDGSRIAAEFDTNLTGVWDPHRAEAAPIAEAFFFASAKPTGFALAPDGERACVFQETPHAFQSSIVSMLQGRVSGPPDGEELGPEPIRFSTPLSAEARAVFGADEEAGILFDRAFWSRDGARIYGDIGQGRWAVSLDVEQRGLAWFRETGSADGPPPEWSLDERLLAHQDGGRLVISDALTGEPTADLAGYPGASFLSWGPGGRLAVVVSPDPDVAADPVVGIVDGTTGVHRYDLPVDVDSSDPHRSDGLTWAWSPDGERAACATATGRIEVWALGEQPERLHELDGLRREVDGYTSTFDLVWASHDVLIAIGRRALRFFRATTGEIIGDFAFDRAPRAPRPLDLGSDLLPDPVFALDGETWAAAFESGAVIVEPGREDALPDLLAWSVANRFAWPVRWGDLDIFPDARAAARAEPRLAPFVG</sequence>
<evidence type="ECO:0000313" key="2">
    <source>
        <dbReference type="EMBL" id="KAA5831245.1"/>
    </source>
</evidence>
<evidence type="ECO:0000259" key="1">
    <source>
        <dbReference type="PROSITE" id="PS50172"/>
    </source>
</evidence>
<protein>
    <recommendedName>
        <fullName evidence="1">BRCT domain-containing protein</fullName>
    </recommendedName>
</protein>
<comment type="caution">
    <text evidence="2">The sequence shown here is derived from an EMBL/GenBank/DDBJ whole genome shotgun (WGS) entry which is preliminary data.</text>
</comment>
<dbReference type="InterPro" id="IPR015943">
    <property type="entry name" value="WD40/YVTN_repeat-like_dom_sf"/>
</dbReference>
<dbReference type="SUPFAM" id="SSF50978">
    <property type="entry name" value="WD40 repeat-like"/>
    <property type="match status" value="1"/>
</dbReference>
<keyword evidence="3" id="KW-1185">Reference proteome</keyword>
<dbReference type="RefSeq" id="WP_150068453.1">
    <property type="nucleotide sequence ID" value="NZ_JBEPDJ010000001.1"/>
</dbReference>
<dbReference type="OrthoDB" id="3795380at2"/>
<dbReference type="PROSITE" id="PS50172">
    <property type="entry name" value="BRCT"/>
    <property type="match status" value="1"/>
</dbReference>
<evidence type="ECO:0000313" key="3">
    <source>
        <dbReference type="Proteomes" id="UP000323946"/>
    </source>
</evidence>